<proteinExistence type="predicted"/>
<keyword evidence="2" id="KW-1185">Reference proteome</keyword>
<dbReference type="AlphaFoldDB" id="A0A4Z1ELX0"/>
<comment type="caution">
    <text evidence="1">The sequence shown here is derived from an EMBL/GenBank/DDBJ whole genome shotgun (WGS) entry which is preliminary data.</text>
</comment>
<organism evidence="1 2">
    <name type="scientific">Botrytis tulipae</name>
    <dbReference type="NCBI Taxonomy" id="87230"/>
    <lineage>
        <taxon>Eukaryota</taxon>
        <taxon>Fungi</taxon>
        <taxon>Dikarya</taxon>
        <taxon>Ascomycota</taxon>
        <taxon>Pezizomycotina</taxon>
        <taxon>Leotiomycetes</taxon>
        <taxon>Helotiales</taxon>
        <taxon>Sclerotiniaceae</taxon>
        <taxon>Botrytis</taxon>
    </lineage>
</organism>
<protein>
    <submittedName>
        <fullName evidence="1">Uncharacterized protein</fullName>
    </submittedName>
</protein>
<reference evidence="1 2" key="1">
    <citation type="submission" date="2017-12" db="EMBL/GenBank/DDBJ databases">
        <title>Comparative genomics of Botrytis spp.</title>
        <authorList>
            <person name="Valero-Jimenez C.A."/>
            <person name="Tapia P."/>
            <person name="Veloso J."/>
            <person name="Silva-Moreno E."/>
            <person name="Staats M."/>
            <person name="Valdes J.H."/>
            <person name="Van Kan J.A.L."/>
        </authorList>
    </citation>
    <scope>NUCLEOTIDE SEQUENCE [LARGE SCALE GENOMIC DNA]</scope>
    <source>
        <strain evidence="1 2">Bt9001</strain>
    </source>
</reference>
<dbReference type="OrthoDB" id="3557407at2759"/>
<sequence length="139" mass="15086">MVAPKSSPGPMTPPVNSLNALLLNSESYNSTSSLYQLVILKGGRAACTITKHHVEENIEGYLGGVAISPTTDIRSSSVPIGAIVWAGMMLGLKNVFLKFQYSVIFTEEGHTAVSTYRDVEEGGAAVMGLFYHWHLRETR</sequence>
<evidence type="ECO:0000313" key="2">
    <source>
        <dbReference type="Proteomes" id="UP000297777"/>
    </source>
</evidence>
<accession>A0A4Z1ELX0</accession>
<dbReference type="EMBL" id="PQXH01000069">
    <property type="protein sequence ID" value="TGO13436.1"/>
    <property type="molecule type" value="Genomic_DNA"/>
</dbReference>
<name>A0A4Z1ELX0_9HELO</name>
<dbReference type="Proteomes" id="UP000297777">
    <property type="component" value="Unassembled WGS sequence"/>
</dbReference>
<evidence type="ECO:0000313" key="1">
    <source>
        <dbReference type="EMBL" id="TGO13436.1"/>
    </source>
</evidence>
<gene>
    <name evidence="1" type="ORF">BTUL_0069g00020</name>
</gene>